<dbReference type="InterPro" id="IPR020039">
    <property type="entry name" value="PseF"/>
</dbReference>
<evidence type="ECO:0000313" key="1">
    <source>
        <dbReference type="EMBL" id="PDV99988.1"/>
    </source>
</evidence>
<organism evidence="1 2">
    <name type="scientific">Candidatus Chloroploca asiatica</name>
    <dbReference type="NCBI Taxonomy" id="1506545"/>
    <lineage>
        <taxon>Bacteria</taxon>
        <taxon>Bacillati</taxon>
        <taxon>Chloroflexota</taxon>
        <taxon>Chloroflexia</taxon>
        <taxon>Chloroflexales</taxon>
        <taxon>Chloroflexineae</taxon>
        <taxon>Oscillochloridaceae</taxon>
        <taxon>Candidatus Chloroploca</taxon>
    </lineage>
</organism>
<dbReference type="NCBIfam" id="TIGR03584">
    <property type="entry name" value="PseF"/>
    <property type="match status" value="1"/>
</dbReference>
<dbReference type="Proteomes" id="UP000220922">
    <property type="component" value="Unassembled WGS sequence"/>
</dbReference>
<dbReference type="PANTHER" id="PTHR21485">
    <property type="entry name" value="HAD SUPERFAMILY MEMBERS CMAS AND KDSC"/>
    <property type="match status" value="1"/>
</dbReference>
<keyword evidence="1" id="KW-0548">Nucleotidyltransferase</keyword>
<gene>
    <name evidence="1" type="ORF">A9Q02_11175</name>
</gene>
<keyword evidence="1" id="KW-0808">Transferase</keyword>
<dbReference type="InterPro" id="IPR003329">
    <property type="entry name" value="Cytidylyl_trans"/>
</dbReference>
<protein>
    <submittedName>
        <fullName evidence="1">Pseudaminic acid cytidylyltransferase</fullName>
    </submittedName>
</protein>
<dbReference type="GO" id="GO:0008781">
    <property type="term" value="F:N-acylneuraminate cytidylyltransferase activity"/>
    <property type="evidence" value="ECO:0007669"/>
    <property type="project" value="TreeGrafter"/>
</dbReference>
<dbReference type="RefSeq" id="WP_097651373.1">
    <property type="nucleotide sequence ID" value="NZ_LYXE01000062.1"/>
</dbReference>
<dbReference type="PANTHER" id="PTHR21485:SF6">
    <property type="entry name" value="N-ACYLNEURAMINATE CYTIDYLYLTRANSFERASE-RELATED"/>
    <property type="match status" value="1"/>
</dbReference>
<reference evidence="1 2" key="1">
    <citation type="submission" date="2016-05" db="EMBL/GenBank/DDBJ databases">
        <authorList>
            <person name="Lavstsen T."/>
            <person name="Jespersen J.S."/>
        </authorList>
    </citation>
    <scope>NUCLEOTIDE SEQUENCE [LARGE SCALE GENOMIC DNA]</scope>
    <source>
        <strain evidence="1 2">B7-9</strain>
    </source>
</reference>
<dbReference type="CDD" id="cd02513">
    <property type="entry name" value="CMP-NeuAc_Synthase"/>
    <property type="match status" value="1"/>
</dbReference>
<dbReference type="OrthoDB" id="9805604at2"/>
<dbReference type="InterPro" id="IPR029044">
    <property type="entry name" value="Nucleotide-diphossugar_trans"/>
</dbReference>
<sequence>MTRIAIIPARGGSKRIPRKNIKPFLGKPILSYSIETALESQLFSEVMVSTEDDEIAELALQCGATVPFRRSEQTANDYAGTAEVLLEVLDSYGSLGRFFDYGCCIYPTAPFIKVELLHHAWRMLFENNYDTVFPVLRYSSPIQRALRIEDDRVIMFWPGNYTLRSQDLTPAYHDAGQFYWFNCVALRQKRQLWTDRSKAIVISDWDAQDIDTPEDWQMAEFKYCYRSAKGCQ</sequence>
<dbReference type="InterPro" id="IPR050793">
    <property type="entry name" value="CMP-NeuNAc_synthase"/>
</dbReference>
<accession>A0A2H3KP78</accession>
<dbReference type="EMBL" id="LYXE01000062">
    <property type="protein sequence ID" value="PDV99988.1"/>
    <property type="molecule type" value="Genomic_DNA"/>
</dbReference>
<keyword evidence="2" id="KW-1185">Reference proteome</keyword>
<dbReference type="Pfam" id="PF02348">
    <property type="entry name" value="CTP_transf_3"/>
    <property type="match status" value="1"/>
</dbReference>
<comment type="caution">
    <text evidence="1">The sequence shown here is derived from an EMBL/GenBank/DDBJ whole genome shotgun (WGS) entry which is preliminary data.</text>
</comment>
<dbReference type="AlphaFoldDB" id="A0A2H3KP78"/>
<evidence type="ECO:0000313" key="2">
    <source>
        <dbReference type="Proteomes" id="UP000220922"/>
    </source>
</evidence>
<proteinExistence type="predicted"/>
<dbReference type="SUPFAM" id="SSF53448">
    <property type="entry name" value="Nucleotide-diphospho-sugar transferases"/>
    <property type="match status" value="1"/>
</dbReference>
<name>A0A2H3KP78_9CHLR</name>
<dbReference type="Gene3D" id="3.90.550.10">
    <property type="entry name" value="Spore Coat Polysaccharide Biosynthesis Protein SpsA, Chain A"/>
    <property type="match status" value="1"/>
</dbReference>